<dbReference type="InterPro" id="IPR029058">
    <property type="entry name" value="AB_hydrolase_fold"/>
</dbReference>
<dbReference type="Gene3D" id="3.40.50.1820">
    <property type="entry name" value="alpha/beta hydrolase"/>
    <property type="match status" value="2"/>
</dbReference>
<dbReference type="PANTHER" id="PTHR22946:SF9">
    <property type="entry name" value="POLYKETIDE TRANSFERASE AF380"/>
    <property type="match status" value="1"/>
</dbReference>
<proteinExistence type="inferred from homology"/>
<dbReference type="InterPro" id="IPR000383">
    <property type="entry name" value="Xaa-Pro-like_dom"/>
</dbReference>
<dbReference type="InterPro" id="IPR013736">
    <property type="entry name" value="Xaa-Pro_dipept_C"/>
</dbReference>
<evidence type="ECO:0000256" key="1">
    <source>
        <dbReference type="ARBA" id="ARBA00008645"/>
    </source>
</evidence>
<reference evidence="5" key="1">
    <citation type="journal article" date="2019" name="Int. J. Syst. Evol. Microbiol.">
        <title>The Global Catalogue of Microorganisms (GCM) 10K type strain sequencing project: providing services to taxonomists for standard genome sequencing and annotation.</title>
        <authorList>
            <consortium name="The Broad Institute Genomics Platform"/>
            <consortium name="The Broad Institute Genome Sequencing Center for Infectious Disease"/>
            <person name="Wu L."/>
            <person name="Ma J."/>
        </authorList>
    </citation>
    <scope>NUCLEOTIDE SEQUENCE [LARGE SCALE GENOMIC DNA]</scope>
    <source>
        <strain evidence="5">JCM 9458</strain>
    </source>
</reference>
<evidence type="ECO:0000259" key="3">
    <source>
        <dbReference type="SMART" id="SM00939"/>
    </source>
</evidence>
<name>A0ABP6STY7_9ACTN</name>
<dbReference type="PANTHER" id="PTHR22946">
    <property type="entry name" value="DIENELACTONE HYDROLASE DOMAIN-CONTAINING PROTEIN-RELATED"/>
    <property type="match status" value="1"/>
</dbReference>
<protein>
    <recommendedName>
        <fullName evidence="3">Xaa-Pro dipeptidyl-peptidase C-terminal domain-containing protein</fullName>
    </recommendedName>
</protein>
<dbReference type="EMBL" id="BAAAYN010000012">
    <property type="protein sequence ID" value="GAA3385499.1"/>
    <property type="molecule type" value="Genomic_DNA"/>
</dbReference>
<comment type="similarity">
    <text evidence="1">Belongs to the AB hydrolase superfamily.</text>
</comment>
<evidence type="ECO:0000313" key="4">
    <source>
        <dbReference type="EMBL" id="GAA3385499.1"/>
    </source>
</evidence>
<keyword evidence="2" id="KW-0378">Hydrolase</keyword>
<accession>A0ABP6STY7</accession>
<dbReference type="RefSeq" id="WP_376980371.1">
    <property type="nucleotide sequence ID" value="NZ_JBHMDE010000003.1"/>
</dbReference>
<dbReference type="InterPro" id="IPR050261">
    <property type="entry name" value="FrsA_esterase"/>
</dbReference>
<sequence>MPDRPTLAASHRVRALRLWRAGARRAAAWKASAGRRSAAAMVGLVVLGGSFAVAAPGAAAPAPAPTVRTVQVTSFDGTAIVTNFFPATGLTAGRRAPTVLVGPGWGQPGESNPAAPSVAGLRQQGYNVVTWDPRGFGRSGGAASVDWYRYEGRDMQTLLSWVAAQPEVKLDRPGDARVGMAGGSYGGGIQFVTAALDRRVDAIVPTIAWNSLVNSLYPNQTPKSGWGNLLCGFGSAGTNRVAPQVKATCELAATGGLPDAALEAWWRDHGPAGRLISQVRVPTMIVQGTVDTLFPLREAIANYQALRKRGTPVKMVWFCGGHGVCNTPPGQAGHVDALTVAWFDRWLKRSRSVNTGPGFEYVDDSGVWRGAPAYPLSRTRRVSTTGSGTLAFSPADTSGTDIAAQPATNAVRVPGPKSRGQVVGSPTLTLTYRGTGNAPRTSLYAQVVDTRRNVVTGNFATALPVVLDGKTHTLTIPLGAMAWTTGALQLQIIGGSRLYYPQRVTGSVTIRATVRYPVTPPAHTVSFGGS</sequence>
<evidence type="ECO:0000313" key="5">
    <source>
        <dbReference type="Proteomes" id="UP001501676"/>
    </source>
</evidence>
<dbReference type="SUPFAM" id="SSF53474">
    <property type="entry name" value="alpha/beta-Hydrolases"/>
    <property type="match status" value="1"/>
</dbReference>
<dbReference type="SMART" id="SM00939">
    <property type="entry name" value="PepX_C"/>
    <property type="match status" value="1"/>
</dbReference>
<keyword evidence="5" id="KW-1185">Reference proteome</keyword>
<organism evidence="4 5">
    <name type="scientific">Cryptosporangium minutisporangium</name>
    <dbReference type="NCBI Taxonomy" id="113569"/>
    <lineage>
        <taxon>Bacteria</taxon>
        <taxon>Bacillati</taxon>
        <taxon>Actinomycetota</taxon>
        <taxon>Actinomycetes</taxon>
        <taxon>Cryptosporangiales</taxon>
        <taxon>Cryptosporangiaceae</taxon>
        <taxon>Cryptosporangium</taxon>
    </lineage>
</organism>
<gene>
    <name evidence="4" type="ORF">GCM10020369_19250</name>
</gene>
<comment type="caution">
    <text evidence="4">The sequence shown here is derived from an EMBL/GenBank/DDBJ whole genome shotgun (WGS) entry which is preliminary data.</text>
</comment>
<feature type="domain" description="Xaa-Pro dipeptidyl-peptidase C-terminal" evidence="3">
    <location>
        <begin position="340"/>
        <end position="521"/>
    </location>
</feature>
<dbReference type="Pfam" id="PF02129">
    <property type="entry name" value="Peptidase_S15"/>
    <property type="match status" value="1"/>
</dbReference>
<evidence type="ECO:0000256" key="2">
    <source>
        <dbReference type="ARBA" id="ARBA00022801"/>
    </source>
</evidence>
<dbReference type="Proteomes" id="UP001501676">
    <property type="component" value="Unassembled WGS sequence"/>
</dbReference>